<comment type="similarity">
    <text evidence="1 9">Belongs to the peptidase S11 family.</text>
</comment>
<dbReference type="InterPro" id="IPR001967">
    <property type="entry name" value="Peptidase_S11_N"/>
</dbReference>
<dbReference type="Gene3D" id="3.40.710.10">
    <property type="entry name" value="DD-peptidase/beta-lactamase superfamily"/>
    <property type="match status" value="1"/>
</dbReference>
<feature type="domain" description="Peptidase S11 D-alanyl-D-alanine carboxypeptidase A N-terminal" evidence="10">
    <location>
        <begin position="72"/>
        <end position="292"/>
    </location>
</feature>
<evidence type="ECO:0000256" key="5">
    <source>
        <dbReference type="ARBA" id="ARBA00022984"/>
    </source>
</evidence>
<keyword evidence="11" id="KW-0645">Protease</keyword>
<dbReference type="EMBL" id="DVLW01000028">
    <property type="protein sequence ID" value="HIT93738.1"/>
    <property type="molecule type" value="Genomic_DNA"/>
</dbReference>
<evidence type="ECO:0000256" key="2">
    <source>
        <dbReference type="ARBA" id="ARBA00022729"/>
    </source>
</evidence>
<dbReference type="Proteomes" id="UP000824160">
    <property type="component" value="Unassembled WGS sequence"/>
</dbReference>
<dbReference type="PANTHER" id="PTHR21581">
    <property type="entry name" value="D-ALANYL-D-ALANINE CARBOXYPEPTIDASE"/>
    <property type="match status" value="1"/>
</dbReference>
<evidence type="ECO:0000256" key="6">
    <source>
        <dbReference type="ARBA" id="ARBA00023316"/>
    </source>
</evidence>
<keyword evidence="3" id="KW-0378">Hydrolase</keyword>
<comment type="caution">
    <text evidence="11">The sequence shown here is derived from an EMBL/GenBank/DDBJ whole genome shotgun (WGS) entry which is preliminary data.</text>
</comment>
<dbReference type="Pfam" id="PF00768">
    <property type="entry name" value="Peptidase_S11"/>
    <property type="match status" value="1"/>
</dbReference>
<evidence type="ECO:0000259" key="10">
    <source>
        <dbReference type="Pfam" id="PF00768"/>
    </source>
</evidence>
<keyword evidence="5" id="KW-0573">Peptidoglycan synthesis</keyword>
<keyword evidence="2" id="KW-0732">Signal</keyword>
<proteinExistence type="inferred from homology"/>
<feature type="active site" description="Acyl-ester intermediate" evidence="7">
    <location>
        <position position="102"/>
    </location>
</feature>
<evidence type="ECO:0000256" key="8">
    <source>
        <dbReference type="PIRSR" id="PIRSR618044-2"/>
    </source>
</evidence>
<keyword evidence="6" id="KW-0961">Cell wall biogenesis/degradation</keyword>
<keyword evidence="4" id="KW-0133">Cell shape</keyword>
<organism evidence="11 12">
    <name type="scientific">Candidatus Faecivivens stercoripullorum</name>
    <dbReference type="NCBI Taxonomy" id="2840805"/>
    <lineage>
        <taxon>Bacteria</taxon>
        <taxon>Bacillati</taxon>
        <taxon>Bacillota</taxon>
        <taxon>Clostridia</taxon>
        <taxon>Eubacteriales</taxon>
        <taxon>Oscillospiraceae</taxon>
        <taxon>Oscillospiraceae incertae sedis</taxon>
        <taxon>Candidatus Faecivivens</taxon>
    </lineage>
</organism>
<feature type="active site" description="Proton acceptor" evidence="7">
    <location>
        <position position="105"/>
    </location>
</feature>
<reference evidence="11" key="1">
    <citation type="submission" date="2020-10" db="EMBL/GenBank/DDBJ databases">
        <authorList>
            <person name="Gilroy R."/>
        </authorList>
    </citation>
    <scope>NUCLEOTIDE SEQUENCE</scope>
    <source>
        <strain evidence="11">ChiBcec7-5410</strain>
    </source>
</reference>
<evidence type="ECO:0000256" key="4">
    <source>
        <dbReference type="ARBA" id="ARBA00022960"/>
    </source>
</evidence>
<accession>A0A9D1H502</accession>
<dbReference type="AlphaFoldDB" id="A0A9D1H502"/>
<keyword evidence="11" id="KW-0121">Carboxypeptidase</keyword>
<feature type="active site" evidence="7">
    <location>
        <position position="158"/>
    </location>
</feature>
<evidence type="ECO:0000256" key="1">
    <source>
        <dbReference type="ARBA" id="ARBA00007164"/>
    </source>
</evidence>
<evidence type="ECO:0000256" key="3">
    <source>
        <dbReference type="ARBA" id="ARBA00022801"/>
    </source>
</evidence>
<evidence type="ECO:0000256" key="9">
    <source>
        <dbReference type="RuleBase" id="RU004016"/>
    </source>
</evidence>
<dbReference type="InterPro" id="IPR018044">
    <property type="entry name" value="Peptidase_S11"/>
</dbReference>
<dbReference type="PANTHER" id="PTHR21581:SF33">
    <property type="entry name" value="D-ALANYL-D-ALANINE CARBOXYPEPTIDASE DACB"/>
    <property type="match status" value="1"/>
</dbReference>
<evidence type="ECO:0000313" key="11">
    <source>
        <dbReference type="EMBL" id="HIT93738.1"/>
    </source>
</evidence>
<dbReference type="GO" id="GO:0008360">
    <property type="term" value="P:regulation of cell shape"/>
    <property type="evidence" value="ECO:0007669"/>
    <property type="project" value="UniProtKB-KW"/>
</dbReference>
<dbReference type="SUPFAM" id="SSF56601">
    <property type="entry name" value="beta-lactamase/transpeptidase-like"/>
    <property type="match status" value="1"/>
</dbReference>
<protein>
    <submittedName>
        <fullName evidence="11">D-alanyl-D-alanine carboxypeptidase</fullName>
    </submittedName>
</protein>
<dbReference type="GO" id="GO:0009002">
    <property type="term" value="F:serine-type D-Ala-D-Ala carboxypeptidase activity"/>
    <property type="evidence" value="ECO:0007669"/>
    <property type="project" value="InterPro"/>
</dbReference>
<evidence type="ECO:0000256" key="7">
    <source>
        <dbReference type="PIRSR" id="PIRSR618044-1"/>
    </source>
</evidence>
<dbReference type="GO" id="GO:0006508">
    <property type="term" value="P:proteolysis"/>
    <property type="evidence" value="ECO:0007669"/>
    <property type="project" value="InterPro"/>
</dbReference>
<gene>
    <name evidence="11" type="ORF">IAC43_00980</name>
</gene>
<reference evidence="11" key="2">
    <citation type="journal article" date="2021" name="PeerJ">
        <title>Extensive microbial diversity within the chicken gut microbiome revealed by metagenomics and culture.</title>
        <authorList>
            <person name="Gilroy R."/>
            <person name="Ravi A."/>
            <person name="Getino M."/>
            <person name="Pursley I."/>
            <person name="Horton D.L."/>
            <person name="Alikhan N.F."/>
            <person name="Baker D."/>
            <person name="Gharbi K."/>
            <person name="Hall N."/>
            <person name="Watson M."/>
            <person name="Adriaenssens E.M."/>
            <person name="Foster-Nyarko E."/>
            <person name="Jarju S."/>
            <person name="Secka A."/>
            <person name="Antonio M."/>
            <person name="Oren A."/>
            <person name="Chaudhuri R.R."/>
            <person name="La Ragione R."/>
            <person name="Hildebrand F."/>
            <person name="Pallen M.J."/>
        </authorList>
    </citation>
    <scope>NUCLEOTIDE SEQUENCE</scope>
    <source>
        <strain evidence="11">ChiBcec7-5410</strain>
    </source>
</reference>
<feature type="binding site" evidence="8">
    <location>
        <position position="263"/>
    </location>
    <ligand>
        <name>substrate</name>
    </ligand>
</feature>
<sequence>MQKIRFAGIALLGAVVIWAGVCCLEGPSENVRYDGGLVSVQYPAFSTVSSEDGEKTDAVLTESNTIPVPEGPATSAASACVMTANGIQLAGKADTEFVSIASTTKIMTALLTLELGEGHLDEPFNVGDEVKVEGSALGIKPGAEVTLRLLVWGMLLSSGNDAASAAAIHLAGSFEEFAQLMNERAAEIGMEHTVFVTPSGLDADGQGSCAKDLALLACEALQNPDFRDICEETNGHMTVGGVEYWMTNHNRLLKEYDGCIGIKTGFTDSAGRCLVSAAEKDDAVIVSVVLHDPDDWEDSKKLLDWGFSQLETRELVCQLDDYTIPAVPAEDTEESDENAAISPYTLRQRNSVCISLAPQEQLTEIVSLVSSLPAGAASGTTAGIVQWVDSQGKVRGWCAIETE</sequence>
<dbReference type="InterPro" id="IPR012338">
    <property type="entry name" value="Beta-lactam/transpept-like"/>
</dbReference>
<evidence type="ECO:0000313" key="12">
    <source>
        <dbReference type="Proteomes" id="UP000824160"/>
    </source>
</evidence>
<dbReference type="PRINTS" id="PR00725">
    <property type="entry name" value="DADACBPTASE1"/>
</dbReference>
<dbReference type="GO" id="GO:0009252">
    <property type="term" value="P:peptidoglycan biosynthetic process"/>
    <property type="evidence" value="ECO:0007669"/>
    <property type="project" value="UniProtKB-KW"/>
</dbReference>
<name>A0A9D1H502_9FIRM</name>
<dbReference type="GO" id="GO:0071555">
    <property type="term" value="P:cell wall organization"/>
    <property type="evidence" value="ECO:0007669"/>
    <property type="project" value="UniProtKB-KW"/>
</dbReference>